<protein>
    <submittedName>
        <fullName evidence="1">Uncharacterized protein</fullName>
    </submittedName>
</protein>
<comment type="caution">
    <text evidence="1">The sequence shown here is derived from an EMBL/GenBank/DDBJ whole genome shotgun (WGS) entry which is preliminary data.</text>
</comment>
<dbReference type="Proteomes" id="UP000886501">
    <property type="component" value="Unassembled WGS sequence"/>
</dbReference>
<evidence type="ECO:0000313" key="2">
    <source>
        <dbReference type="Proteomes" id="UP000886501"/>
    </source>
</evidence>
<keyword evidence="2" id="KW-1185">Reference proteome</keyword>
<accession>A0ACB6ZJ84</accession>
<gene>
    <name evidence="1" type="ORF">BDM02DRAFT_3113450</name>
</gene>
<evidence type="ECO:0000313" key="1">
    <source>
        <dbReference type="EMBL" id="KAF9649627.1"/>
    </source>
</evidence>
<reference evidence="1" key="2">
    <citation type="journal article" date="2020" name="Nat. Commun.">
        <title>Large-scale genome sequencing of mycorrhizal fungi provides insights into the early evolution of symbiotic traits.</title>
        <authorList>
            <person name="Miyauchi S."/>
            <person name="Kiss E."/>
            <person name="Kuo A."/>
            <person name="Drula E."/>
            <person name="Kohler A."/>
            <person name="Sanchez-Garcia M."/>
            <person name="Morin E."/>
            <person name="Andreopoulos B."/>
            <person name="Barry K.W."/>
            <person name="Bonito G."/>
            <person name="Buee M."/>
            <person name="Carver A."/>
            <person name="Chen C."/>
            <person name="Cichocki N."/>
            <person name="Clum A."/>
            <person name="Culley D."/>
            <person name="Crous P.W."/>
            <person name="Fauchery L."/>
            <person name="Girlanda M."/>
            <person name="Hayes R.D."/>
            <person name="Keri Z."/>
            <person name="LaButti K."/>
            <person name="Lipzen A."/>
            <person name="Lombard V."/>
            <person name="Magnuson J."/>
            <person name="Maillard F."/>
            <person name="Murat C."/>
            <person name="Nolan M."/>
            <person name="Ohm R.A."/>
            <person name="Pangilinan J."/>
            <person name="Pereira M.F."/>
            <person name="Perotto S."/>
            <person name="Peter M."/>
            <person name="Pfister S."/>
            <person name="Riley R."/>
            <person name="Sitrit Y."/>
            <person name="Stielow J.B."/>
            <person name="Szollosi G."/>
            <person name="Zifcakova L."/>
            <person name="Stursova M."/>
            <person name="Spatafora J.W."/>
            <person name="Tedersoo L."/>
            <person name="Vaario L.M."/>
            <person name="Yamada A."/>
            <person name="Yan M."/>
            <person name="Wang P."/>
            <person name="Xu J."/>
            <person name="Bruns T."/>
            <person name="Baldrian P."/>
            <person name="Vilgalys R."/>
            <person name="Dunand C."/>
            <person name="Henrissat B."/>
            <person name="Grigoriev I.V."/>
            <person name="Hibbett D."/>
            <person name="Nagy L.G."/>
            <person name="Martin F.M."/>
        </authorList>
    </citation>
    <scope>NUCLEOTIDE SEQUENCE</scope>
    <source>
        <strain evidence="1">P2</strain>
    </source>
</reference>
<sequence>MGVQFKRLLVVRFLVTRFALAFRSRHLFGGWNRLRKARKPTEWSGLPSDRGTWAISNAAKRRSLCEALSVKVADTVWRVNLANGSW</sequence>
<name>A0ACB6ZJ84_THEGA</name>
<dbReference type="EMBL" id="MU117995">
    <property type="protein sequence ID" value="KAF9649627.1"/>
    <property type="molecule type" value="Genomic_DNA"/>
</dbReference>
<proteinExistence type="predicted"/>
<reference evidence="1" key="1">
    <citation type="submission" date="2019-10" db="EMBL/GenBank/DDBJ databases">
        <authorList>
            <consortium name="DOE Joint Genome Institute"/>
            <person name="Kuo A."/>
            <person name="Miyauchi S."/>
            <person name="Kiss E."/>
            <person name="Drula E."/>
            <person name="Kohler A."/>
            <person name="Sanchez-Garcia M."/>
            <person name="Andreopoulos B."/>
            <person name="Barry K.W."/>
            <person name="Bonito G."/>
            <person name="Buee M."/>
            <person name="Carver A."/>
            <person name="Chen C."/>
            <person name="Cichocki N."/>
            <person name="Clum A."/>
            <person name="Culley D."/>
            <person name="Crous P.W."/>
            <person name="Fauchery L."/>
            <person name="Girlanda M."/>
            <person name="Hayes R."/>
            <person name="Keri Z."/>
            <person name="Labutti K."/>
            <person name="Lipzen A."/>
            <person name="Lombard V."/>
            <person name="Magnuson J."/>
            <person name="Maillard F."/>
            <person name="Morin E."/>
            <person name="Murat C."/>
            <person name="Nolan M."/>
            <person name="Ohm R."/>
            <person name="Pangilinan J."/>
            <person name="Pereira M."/>
            <person name="Perotto S."/>
            <person name="Peter M."/>
            <person name="Riley R."/>
            <person name="Sitrit Y."/>
            <person name="Stielow B."/>
            <person name="Szollosi G."/>
            <person name="Zifcakova L."/>
            <person name="Stursova M."/>
            <person name="Spatafora J.W."/>
            <person name="Tedersoo L."/>
            <person name="Vaario L.-M."/>
            <person name="Yamada A."/>
            <person name="Yan M."/>
            <person name="Wang P."/>
            <person name="Xu J."/>
            <person name="Bruns T."/>
            <person name="Baldrian P."/>
            <person name="Vilgalys R."/>
            <person name="Henrissat B."/>
            <person name="Grigoriev I.V."/>
            <person name="Hibbett D."/>
            <person name="Nagy L.G."/>
            <person name="Martin F.M."/>
        </authorList>
    </citation>
    <scope>NUCLEOTIDE SEQUENCE</scope>
    <source>
        <strain evidence="1">P2</strain>
    </source>
</reference>
<organism evidence="1 2">
    <name type="scientific">Thelephora ganbajun</name>
    <name type="common">Ganba fungus</name>
    <dbReference type="NCBI Taxonomy" id="370292"/>
    <lineage>
        <taxon>Eukaryota</taxon>
        <taxon>Fungi</taxon>
        <taxon>Dikarya</taxon>
        <taxon>Basidiomycota</taxon>
        <taxon>Agaricomycotina</taxon>
        <taxon>Agaricomycetes</taxon>
        <taxon>Thelephorales</taxon>
        <taxon>Thelephoraceae</taxon>
        <taxon>Thelephora</taxon>
    </lineage>
</organism>